<dbReference type="SMART" id="SM00932">
    <property type="entry name" value="Nfu_N"/>
    <property type="match status" value="1"/>
</dbReference>
<evidence type="ECO:0000313" key="4">
    <source>
        <dbReference type="Proteomes" id="UP000185221"/>
    </source>
</evidence>
<gene>
    <name evidence="3" type="ORF">SAMN05444394_2549</name>
</gene>
<dbReference type="PANTHER" id="PTHR11178:SF1">
    <property type="entry name" value="NFU1 IRON-SULFUR CLUSTER SCAFFOLD HOMOLOG, MITOCHONDRIAL"/>
    <property type="match status" value="1"/>
</dbReference>
<dbReference type="GO" id="GO:0051536">
    <property type="term" value="F:iron-sulfur cluster binding"/>
    <property type="evidence" value="ECO:0007669"/>
    <property type="project" value="InterPro"/>
</dbReference>
<evidence type="ECO:0000259" key="2">
    <source>
        <dbReference type="SMART" id="SM00932"/>
    </source>
</evidence>
<dbReference type="SUPFAM" id="SSF110836">
    <property type="entry name" value="Hypothetical protein SAV1430"/>
    <property type="match status" value="1"/>
</dbReference>
<dbReference type="InterPro" id="IPR001075">
    <property type="entry name" value="NIF_FeS_clus_asmbl_NifU_C"/>
</dbReference>
<protein>
    <submittedName>
        <fullName evidence="3">Fe-S cluster biogenesis protein NfuA, 4Fe-4S-binding domain</fullName>
    </submittedName>
</protein>
<feature type="domain" description="Scaffold protein Nfu/NifU N-terminal" evidence="2">
    <location>
        <begin position="33"/>
        <end position="120"/>
    </location>
</feature>
<dbReference type="EMBL" id="FSRC01000002">
    <property type="protein sequence ID" value="SIN96269.1"/>
    <property type="molecule type" value="Genomic_DNA"/>
</dbReference>
<dbReference type="PIRSF" id="PIRSF036773">
    <property type="entry name" value="HIRIP5"/>
    <property type="match status" value="1"/>
</dbReference>
<dbReference type="InterPro" id="IPR036498">
    <property type="entry name" value="Nfu/NifU_N_sf"/>
</dbReference>
<dbReference type="InterPro" id="IPR035433">
    <property type="entry name" value="NFU1-like"/>
</dbReference>
<dbReference type="Proteomes" id="UP000185221">
    <property type="component" value="Unassembled WGS sequence"/>
</dbReference>
<evidence type="ECO:0000256" key="1">
    <source>
        <dbReference type="ARBA" id="ARBA00006420"/>
    </source>
</evidence>
<dbReference type="AlphaFoldDB" id="A0A1N6FLV8"/>
<accession>A0A1N6FLV8</accession>
<name>A0A1N6FLV8_9BACT</name>
<sequence>MKFAAPGTKSYDFGFLNKKENTMLKAQARPVHLYMEANPNPNSLKFVANFMLAEDGVSFDYPDAESAENSPLAQELFNFAAVRRVFVASNFVTVTKSEDVEWSEVQNIFRDHIKAYLESGQPVVKASFDKDPLFDENDSEVVKKIKGILDEYIRPAVEQDGGAIVFHSFHDGVVKVLLQGSCSGCPSSTVTLKAGIQNLLTRMLPEVKEVEAEGI</sequence>
<dbReference type="PANTHER" id="PTHR11178">
    <property type="entry name" value="IRON-SULFUR CLUSTER SCAFFOLD PROTEIN NFU-RELATED"/>
    <property type="match status" value="1"/>
</dbReference>
<organism evidence="3 4">
    <name type="scientific">Algoriphagus halophilus</name>
    <dbReference type="NCBI Taxonomy" id="226505"/>
    <lineage>
        <taxon>Bacteria</taxon>
        <taxon>Pseudomonadati</taxon>
        <taxon>Bacteroidota</taxon>
        <taxon>Cytophagia</taxon>
        <taxon>Cytophagales</taxon>
        <taxon>Cyclobacteriaceae</taxon>
        <taxon>Algoriphagus</taxon>
    </lineage>
</organism>
<dbReference type="SUPFAM" id="SSF117916">
    <property type="entry name" value="Fe-S cluster assembly (FSCA) domain-like"/>
    <property type="match status" value="1"/>
</dbReference>
<dbReference type="Gene3D" id="3.30.1370.70">
    <property type="entry name" value="Scaffold protein Nfu/NifU, N-terminal domain"/>
    <property type="match status" value="1"/>
</dbReference>
<evidence type="ECO:0000313" key="3">
    <source>
        <dbReference type="EMBL" id="SIN96269.1"/>
    </source>
</evidence>
<dbReference type="GO" id="GO:0005506">
    <property type="term" value="F:iron ion binding"/>
    <property type="evidence" value="ECO:0007669"/>
    <property type="project" value="InterPro"/>
</dbReference>
<dbReference type="STRING" id="226505.SAMN05444394_2549"/>
<dbReference type="Pfam" id="PF01106">
    <property type="entry name" value="NifU"/>
    <property type="match status" value="1"/>
</dbReference>
<reference evidence="4" key="1">
    <citation type="submission" date="2016-11" db="EMBL/GenBank/DDBJ databases">
        <authorList>
            <person name="Varghese N."/>
            <person name="Submissions S."/>
        </authorList>
    </citation>
    <scope>NUCLEOTIDE SEQUENCE [LARGE SCALE GENOMIC DNA]</scope>
    <source>
        <strain evidence="4">DSM 15292</strain>
    </source>
</reference>
<comment type="similarity">
    <text evidence="1">Belongs to the NifU family.</text>
</comment>
<dbReference type="Gene3D" id="3.30.300.130">
    <property type="entry name" value="Fe-S cluster assembly (FSCA)"/>
    <property type="match status" value="1"/>
</dbReference>
<dbReference type="InterPro" id="IPR034904">
    <property type="entry name" value="FSCA_dom_sf"/>
</dbReference>
<dbReference type="InterPro" id="IPR014824">
    <property type="entry name" value="Nfu/NifU_N"/>
</dbReference>
<proteinExistence type="inferred from homology"/>
<dbReference type="Pfam" id="PF08712">
    <property type="entry name" value="Nfu_N"/>
    <property type="match status" value="1"/>
</dbReference>
<keyword evidence="4" id="KW-1185">Reference proteome</keyword>
<dbReference type="GO" id="GO:0016226">
    <property type="term" value="P:iron-sulfur cluster assembly"/>
    <property type="evidence" value="ECO:0007669"/>
    <property type="project" value="InterPro"/>
</dbReference>